<evidence type="ECO:0000313" key="7">
    <source>
        <dbReference type="Proteomes" id="UP000480410"/>
    </source>
</evidence>
<comment type="subunit">
    <text evidence="2">Heterotetramer of two alpha and two beta chains.</text>
</comment>
<dbReference type="InterPro" id="IPR016117">
    <property type="entry name" value="ArgJ-like_dom_sf"/>
</dbReference>
<dbReference type="EMBL" id="JAAHBV010000335">
    <property type="protein sequence ID" value="NER61013.1"/>
    <property type="molecule type" value="Genomic_DNA"/>
</dbReference>
<proteinExistence type="inferred from homology"/>
<dbReference type="Gene3D" id="3.10.20.340">
    <property type="entry name" value="ArgJ beta chain, C-terminal domain"/>
    <property type="match status" value="1"/>
</dbReference>
<keyword evidence="3" id="KW-0808">Transferase</keyword>
<comment type="similarity">
    <text evidence="1">Belongs to the ArgJ family.</text>
</comment>
<accession>A0A6M0CX85</accession>
<comment type="caution">
    <text evidence="6">The sequence shown here is derived from an EMBL/GenBank/DDBJ whole genome shotgun (WGS) entry which is preliminary data.</text>
</comment>
<dbReference type="GO" id="GO:0006526">
    <property type="term" value="P:L-arginine biosynthetic process"/>
    <property type="evidence" value="ECO:0007669"/>
    <property type="project" value="InterPro"/>
</dbReference>
<dbReference type="Proteomes" id="UP000480410">
    <property type="component" value="Unassembled WGS sequence"/>
</dbReference>
<sequence>PSVSDLGRGDCTETIWTTDLSHEYVKINAEYRT</sequence>
<protein>
    <submittedName>
        <fullName evidence="6">Uncharacterized protein</fullName>
    </submittedName>
</protein>
<keyword evidence="4" id="KW-0068">Autocatalytic cleavage</keyword>
<dbReference type="AlphaFoldDB" id="A0A6M0CX85"/>
<feature type="non-terminal residue" evidence="6">
    <location>
        <position position="1"/>
    </location>
</feature>
<name>A0A6M0CX85_9PSED</name>
<evidence type="ECO:0000256" key="5">
    <source>
        <dbReference type="ARBA" id="ARBA00023315"/>
    </source>
</evidence>
<evidence type="ECO:0000256" key="1">
    <source>
        <dbReference type="ARBA" id="ARBA00006774"/>
    </source>
</evidence>
<keyword evidence="5" id="KW-0012">Acyltransferase</keyword>
<evidence type="ECO:0000256" key="2">
    <source>
        <dbReference type="ARBA" id="ARBA00011475"/>
    </source>
</evidence>
<gene>
    <name evidence="6" type="ORF">G3435_15650</name>
</gene>
<organism evidence="6 7">
    <name type="scientific">Pseudomonas brassicae</name>
    <dbReference type="NCBI Taxonomy" id="2708063"/>
    <lineage>
        <taxon>Bacteria</taxon>
        <taxon>Pseudomonadati</taxon>
        <taxon>Pseudomonadota</taxon>
        <taxon>Gammaproteobacteria</taxon>
        <taxon>Pseudomonadales</taxon>
        <taxon>Pseudomonadaceae</taxon>
        <taxon>Pseudomonas</taxon>
    </lineage>
</organism>
<evidence type="ECO:0000256" key="4">
    <source>
        <dbReference type="ARBA" id="ARBA00022813"/>
    </source>
</evidence>
<dbReference type="GO" id="GO:0004358">
    <property type="term" value="F:L-glutamate N-acetyltransferase activity, acting on acetyl-L-ornithine as donor"/>
    <property type="evidence" value="ECO:0007669"/>
    <property type="project" value="InterPro"/>
</dbReference>
<evidence type="ECO:0000313" key="6">
    <source>
        <dbReference type="EMBL" id="NER61013.1"/>
    </source>
</evidence>
<dbReference type="SUPFAM" id="SSF56266">
    <property type="entry name" value="DmpA/ArgJ-like"/>
    <property type="match status" value="1"/>
</dbReference>
<dbReference type="InterPro" id="IPR002813">
    <property type="entry name" value="Arg_biosynth_ArgJ"/>
</dbReference>
<reference evidence="6 7" key="1">
    <citation type="submission" date="2020-02" db="EMBL/GenBank/DDBJ databases">
        <title>Broccoli isolated Pseudomonas sp.</title>
        <authorList>
            <person name="Fujikawa T."/>
            <person name="Sawada H."/>
        </authorList>
    </citation>
    <scope>NUCLEOTIDE SEQUENCE [LARGE SCALE GENOMIC DNA]</scope>
    <source>
        <strain evidence="6 7">MAFF212428</strain>
    </source>
</reference>
<dbReference type="Pfam" id="PF01960">
    <property type="entry name" value="ArgJ"/>
    <property type="match status" value="1"/>
</dbReference>
<dbReference type="InterPro" id="IPR042195">
    <property type="entry name" value="ArgJ_beta_C"/>
</dbReference>
<evidence type="ECO:0000256" key="3">
    <source>
        <dbReference type="ARBA" id="ARBA00022679"/>
    </source>
</evidence>